<evidence type="ECO:0000256" key="3">
    <source>
        <dbReference type="ARBA" id="ARBA00022490"/>
    </source>
</evidence>
<comment type="pathway">
    <text evidence="1 9">Cofactor biosynthesis; (R)-pantothenate biosynthesis; (R)-pantothenate from (R)-pantoate and beta-alanine: step 1/1.</text>
</comment>
<gene>
    <name evidence="9" type="primary">panC</name>
    <name evidence="10" type="ORF">DFR57_112114</name>
</gene>
<feature type="binding site" evidence="9">
    <location>
        <position position="61"/>
    </location>
    <ligand>
        <name>(R)-pantoate</name>
        <dbReference type="ChEBI" id="CHEBI:15980"/>
    </ligand>
</feature>
<accession>A0A368XCI1</accession>
<evidence type="ECO:0000256" key="9">
    <source>
        <dbReference type="HAMAP-Rule" id="MF_00158"/>
    </source>
</evidence>
<protein>
    <recommendedName>
        <fullName evidence="9">Pantothenate synthetase</fullName>
        <shortName evidence="9">PS</shortName>
        <ecNumber evidence="9">6.3.2.1</ecNumber>
    </recommendedName>
    <alternativeName>
        <fullName evidence="9">Pantoate--beta-alanine ligase</fullName>
    </alternativeName>
    <alternativeName>
        <fullName evidence="9">Pantoate-activating enzyme</fullName>
    </alternativeName>
</protein>
<keyword evidence="6 9" id="KW-0547">Nucleotide-binding</keyword>
<proteinExistence type="inferred from homology"/>
<feature type="binding site" evidence="9">
    <location>
        <position position="61"/>
    </location>
    <ligand>
        <name>beta-alanine</name>
        <dbReference type="ChEBI" id="CHEBI:57966"/>
    </ligand>
</feature>
<dbReference type="EMBL" id="QPJJ01000012">
    <property type="protein sequence ID" value="RCW64936.1"/>
    <property type="molecule type" value="Genomic_DNA"/>
</dbReference>
<dbReference type="NCBIfam" id="TIGR00018">
    <property type="entry name" value="panC"/>
    <property type="match status" value="1"/>
</dbReference>
<dbReference type="InterPro" id="IPR003721">
    <property type="entry name" value="Pantoate_ligase"/>
</dbReference>
<dbReference type="EC" id="6.3.2.1" evidence="9"/>
<dbReference type="Gene3D" id="3.40.50.620">
    <property type="entry name" value="HUPs"/>
    <property type="match status" value="1"/>
</dbReference>
<dbReference type="PANTHER" id="PTHR21299:SF1">
    <property type="entry name" value="PANTOATE--BETA-ALANINE LIGASE"/>
    <property type="match status" value="1"/>
</dbReference>
<comment type="catalytic activity">
    <reaction evidence="8 9">
        <text>(R)-pantoate + beta-alanine + ATP = (R)-pantothenate + AMP + diphosphate + H(+)</text>
        <dbReference type="Rhea" id="RHEA:10912"/>
        <dbReference type="ChEBI" id="CHEBI:15378"/>
        <dbReference type="ChEBI" id="CHEBI:15980"/>
        <dbReference type="ChEBI" id="CHEBI:29032"/>
        <dbReference type="ChEBI" id="CHEBI:30616"/>
        <dbReference type="ChEBI" id="CHEBI:33019"/>
        <dbReference type="ChEBI" id="CHEBI:57966"/>
        <dbReference type="ChEBI" id="CHEBI:456215"/>
        <dbReference type="EC" id="6.3.2.1"/>
    </reaction>
</comment>
<dbReference type="OrthoDB" id="9773087at2"/>
<comment type="similarity">
    <text evidence="2 9">Belongs to the pantothenate synthetase family.</text>
</comment>
<dbReference type="Gene3D" id="3.30.1300.10">
    <property type="entry name" value="Pantoate-beta-alanine ligase, C-terminal domain"/>
    <property type="match status" value="1"/>
</dbReference>
<dbReference type="AlphaFoldDB" id="A0A368XCI1"/>
<name>A0A368XCI1_9BACI</name>
<feature type="active site" description="Proton donor" evidence="9">
    <location>
        <position position="37"/>
    </location>
</feature>
<dbReference type="Proteomes" id="UP000252585">
    <property type="component" value="Unassembled WGS sequence"/>
</dbReference>
<dbReference type="GO" id="GO:0005829">
    <property type="term" value="C:cytosol"/>
    <property type="evidence" value="ECO:0007669"/>
    <property type="project" value="TreeGrafter"/>
</dbReference>
<dbReference type="RefSeq" id="WP_114353818.1">
    <property type="nucleotide sequence ID" value="NZ_QPJJ01000012.1"/>
</dbReference>
<organism evidence="10 11">
    <name type="scientific">Saliterribacillus persicus</name>
    <dbReference type="NCBI Taxonomy" id="930114"/>
    <lineage>
        <taxon>Bacteria</taxon>
        <taxon>Bacillati</taxon>
        <taxon>Bacillota</taxon>
        <taxon>Bacilli</taxon>
        <taxon>Bacillales</taxon>
        <taxon>Bacillaceae</taxon>
        <taxon>Saliterribacillus</taxon>
    </lineage>
</organism>
<dbReference type="GO" id="GO:0005524">
    <property type="term" value="F:ATP binding"/>
    <property type="evidence" value="ECO:0007669"/>
    <property type="project" value="UniProtKB-KW"/>
</dbReference>
<dbReference type="PANTHER" id="PTHR21299">
    <property type="entry name" value="CYTIDYLATE KINASE/PANTOATE-BETA-ALANINE LIGASE"/>
    <property type="match status" value="1"/>
</dbReference>
<feature type="binding site" evidence="9">
    <location>
        <begin position="184"/>
        <end position="187"/>
    </location>
    <ligand>
        <name>ATP</name>
        <dbReference type="ChEBI" id="CHEBI:30616"/>
    </ligand>
</feature>
<dbReference type="InterPro" id="IPR042176">
    <property type="entry name" value="Pantoate_ligase_C"/>
</dbReference>
<reference evidence="10 11" key="1">
    <citation type="submission" date="2018-07" db="EMBL/GenBank/DDBJ databases">
        <title>Genomic Encyclopedia of Type Strains, Phase IV (KMG-IV): sequencing the most valuable type-strain genomes for metagenomic binning, comparative biology and taxonomic classification.</title>
        <authorList>
            <person name="Goeker M."/>
        </authorList>
    </citation>
    <scope>NUCLEOTIDE SEQUENCE [LARGE SCALE GENOMIC DNA]</scope>
    <source>
        <strain evidence="10 11">DSM 27696</strain>
    </source>
</reference>
<evidence type="ECO:0000313" key="11">
    <source>
        <dbReference type="Proteomes" id="UP000252585"/>
    </source>
</evidence>
<dbReference type="FunFam" id="3.40.50.620:FF:000013">
    <property type="entry name" value="Pantothenate synthetase"/>
    <property type="match status" value="1"/>
</dbReference>
<dbReference type="Pfam" id="PF02569">
    <property type="entry name" value="Pantoate_ligase"/>
    <property type="match status" value="1"/>
</dbReference>
<keyword evidence="5 9" id="KW-0566">Pantothenate biosynthesis</keyword>
<feature type="binding site" evidence="9">
    <location>
        <position position="153"/>
    </location>
    <ligand>
        <name>(R)-pantoate</name>
        <dbReference type="ChEBI" id="CHEBI:15980"/>
    </ligand>
</feature>
<feature type="binding site" evidence="9">
    <location>
        <begin position="147"/>
        <end position="150"/>
    </location>
    <ligand>
        <name>ATP</name>
        <dbReference type="ChEBI" id="CHEBI:30616"/>
    </ligand>
</feature>
<comment type="subcellular location">
    <subcellularLocation>
        <location evidence="9">Cytoplasm</location>
    </subcellularLocation>
</comment>
<comment type="subunit">
    <text evidence="9">Homodimer.</text>
</comment>
<feature type="binding site" evidence="9">
    <location>
        <begin position="30"/>
        <end position="37"/>
    </location>
    <ligand>
        <name>ATP</name>
        <dbReference type="ChEBI" id="CHEBI:30616"/>
    </ligand>
</feature>
<dbReference type="GO" id="GO:0004592">
    <property type="term" value="F:pantoate-beta-alanine ligase activity"/>
    <property type="evidence" value="ECO:0007669"/>
    <property type="project" value="UniProtKB-UniRule"/>
</dbReference>
<evidence type="ECO:0000256" key="7">
    <source>
        <dbReference type="ARBA" id="ARBA00022840"/>
    </source>
</evidence>
<evidence type="ECO:0000256" key="6">
    <source>
        <dbReference type="ARBA" id="ARBA00022741"/>
    </source>
</evidence>
<evidence type="ECO:0000256" key="2">
    <source>
        <dbReference type="ARBA" id="ARBA00009256"/>
    </source>
</evidence>
<dbReference type="InterPro" id="IPR014729">
    <property type="entry name" value="Rossmann-like_a/b/a_fold"/>
</dbReference>
<dbReference type="CDD" id="cd00560">
    <property type="entry name" value="PanC"/>
    <property type="match status" value="1"/>
</dbReference>
<dbReference type="UniPathway" id="UPA00028">
    <property type="reaction ID" value="UER00005"/>
</dbReference>
<evidence type="ECO:0000256" key="4">
    <source>
        <dbReference type="ARBA" id="ARBA00022598"/>
    </source>
</evidence>
<keyword evidence="7 9" id="KW-0067">ATP-binding</keyword>
<evidence type="ECO:0000256" key="8">
    <source>
        <dbReference type="ARBA" id="ARBA00048258"/>
    </source>
</evidence>
<dbReference type="HAMAP" id="MF_00158">
    <property type="entry name" value="PanC"/>
    <property type="match status" value="1"/>
</dbReference>
<dbReference type="GO" id="GO:0015940">
    <property type="term" value="P:pantothenate biosynthetic process"/>
    <property type="evidence" value="ECO:0007669"/>
    <property type="project" value="UniProtKB-UniRule"/>
</dbReference>
<comment type="caution">
    <text evidence="10">The sequence shown here is derived from an EMBL/GenBank/DDBJ whole genome shotgun (WGS) entry which is preliminary data.</text>
</comment>
<keyword evidence="11" id="KW-1185">Reference proteome</keyword>
<sequence length="290" mass="33247">MKIVRSISEMEALTTHLKEKDKRIGFVPTMGYLHDGHTQLIDKCNEKSDVTILSIFVNPLQFGPNEDFERYPRDEKRDIEIAKQHQVDYIFMPSKEEMYPNESSVKLYVKDRVNVLCGKSRLGHFDGVATVLAKLFHITKCDLVFFGLKDAQQVAVVKGLIDDMNFTVELIPVETVREKSGLARSSRNVYLSELEKNEASAIFGSLNYAKKLMFDGENNPVIIKRKVTEFLEAKIKADIEYIEIYNYPALKEIEVINERIIIAIAVQYKNARLIDNIILDKDGNLPHSFI</sequence>
<dbReference type="SUPFAM" id="SSF52374">
    <property type="entry name" value="Nucleotidylyl transferase"/>
    <property type="match status" value="1"/>
</dbReference>
<comment type="function">
    <text evidence="9">Catalyzes the condensation of pantoate with beta-alanine in an ATP-dependent reaction via a pantoyl-adenylate intermediate.</text>
</comment>
<evidence type="ECO:0000256" key="5">
    <source>
        <dbReference type="ARBA" id="ARBA00022655"/>
    </source>
</evidence>
<keyword evidence="4 9" id="KW-0436">Ligase</keyword>
<evidence type="ECO:0000256" key="1">
    <source>
        <dbReference type="ARBA" id="ARBA00004990"/>
    </source>
</evidence>
<keyword evidence="3 9" id="KW-0963">Cytoplasm</keyword>
<comment type="miscellaneous">
    <text evidence="9">The reaction proceeds by a bi uni uni bi ping pong mechanism.</text>
</comment>
<feature type="binding site" evidence="9">
    <location>
        <position position="176"/>
    </location>
    <ligand>
        <name>ATP</name>
        <dbReference type="ChEBI" id="CHEBI:30616"/>
    </ligand>
</feature>
<evidence type="ECO:0000313" key="10">
    <source>
        <dbReference type="EMBL" id="RCW64936.1"/>
    </source>
</evidence>